<name>A0A8I5UH57_PONAB</name>
<dbReference type="InterPro" id="IPR013083">
    <property type="entry name" value="Znf_RING/FYVE/PHD"/>
</dbReference>
<evidence type="ECO:0000256" key="1">
    <source>
        <dbReference type="ARBA" id="ARBA00004146"/>
    </source>
</evidence>
<reference evidence="19" key="3">
    <citation type="submission" date="2025-09" db="UniProtKB">
        <authorList>
            <consortium name="Ensembl"/>
        </authorList>
    </citation>
    <scope>IDENTIFICATION</scope>
</reference>
<evidence type="ECO:0000256" key="7">
    <source>
        <dbReference type="ARBA" id="ARBA00022723"/>
    </source>
</evidence>
<dbReference type="GO" id="GO:0031901">
    <property type="term" value="C:early endosome membrane"/>
    <property type="evidence" value="ECO:0007669"/>
    <property type="project" value="UniProtKB-SubCell"/>
</dbReference>
<dbReference type="InterPro" id="IPR000306">
    <property type="entry name" value="Znf_FYVE"/>
</dbReference>
<dbReference type="Ensembl" id="ENSPPYT00000038699.1">
    <property type="protein sequence ID" value="ENSPPYP00000045102.1"/>
    <property type="gene ID" value="ENSPPYG00000014542.3"/>
</dbReference>
<evidence type="ECO:0000256" key="8">
    <source>
        <dbReference type="ARBA" id="ARBA00022753"/>
    </source>
</evidence>
<protein>
    <recommendedName>
        <fullName evidence="4">Lateral signaling target protein 2 homolog</fullName>
    </recommendedName>
    <alternativeName>
        <fullName evidence="15">Zinc finger FYVE domain-containing protein 28</fullName>
    </alternativeName>
</protein>
<evidence type="ECO:0000256" key="16">
    <source>
        <dbReference type="PROSITE-ProRule" id="PRU00091"/>
    </source>
</evidence>
<keyword evidence="6" id="KW-1017">Isopeptide bond</keyword>
<dbReference type="CDD" id="cd15731">
    <property type="entry name" value="FYVE_LST2"/>
    <property type="match status" value="1"/>
</dbReference>
<keyword evidence="11" id="KW-0832">Ubl conjugation</keyword>
<dbReference type="SMART" id="SM00064">
    <property type="entry name" value="FYVE"/>
    <property type="match status" value="1"/>
</dbReference>
<dbReference type="GO" id="GO:0005829">
    <property type="term" value="C:cytosol"/>
    <property type="evidence" value="ECO:0007669"/>
    <property type="project" value="UniProtKB-SubCell"/>
</dbReference>
<evidence type="ECO:0000256" key="2">
    <source>
        <dbReference type="ARBA" id="ARBA00004514"/>
    </source>
</evidence>
<comment type="function">
    <text evidence="13">Negative regulator of epidermal growth factor receptor (EGFR) signaling. Acts by promoting EGFR degradation in endosomes when not monoubiquitinated.</text>
</comment>
<dbReference type="SUPFAM" id="SSF57903">
    <property type="entry name" value="FYVE/PHD zinc finger"/>
    <property type="match status" value="1"/>
</dbReference>
<dbReference type="InterPro" id="IPR051118">
    <property type="entry name" value="LST-2"/>
</dbReference>
<evidence type="ECO:0000256" key="10">
    <source>
        <dbReference type="ARBA" id="ARBA00022833"/>
    </source>
</evidence>
<keyword evidence="20" id="KW-1185">Reference proteome</keyword>
<feature type="compositionally biased region" description="Low complexity" evidence="17">
    <location>
        <begin position="83"/>
        <end position="94"/>
    </location>
</feature>
<dbReference type="InterPro" id="IPR011011">
    <property type="entry name" value="Znf_FYVE_PHD"/>
</dbReference>
<dbReference type="FunFam" id="3.30.40.10:FF:000092">
    <property type="entry name" value="Lateral signaling target protein 2 homolog"/>
    <property type="match status" value="1"/>
</dbReference>
<evidence type="ECO:0000256" key="13">
    <source>
        <dbReference type="ARBA" id="ARBA00059106"/>
    </source>
</evidence>
<dbReference type="AlphaFoldDB" id="A0A8I5UH57"/>
<dbReference type="GeneTree" id="ENSGT00940000157217"/>
<gene>
    <name evidence="19" type="primary">ZFYVE28</name>
</gene>
<keyword evidence="7" id="KW-0479">Metal-binding</keyword>
<evidence type="ECO:0000259" key="18">
    <source>
        <dbReference type="PROSITE" id="PS50178"/>
    </source>
</evidence>
<feature type="region of interest" description="Disordered" evidence="17">
    <location>
        <begin position="37"/>
        <end position="96"/>
    </location>
</feature>
<evidence type="ECO:0000256" key="14">
    <source>
        <dbReference type="ARBA" id="ARBA00064374"/>
    </source>
</evidence>
<comment type="subunit">
    <text evidence="14">Interacts with TRIM3.</text>
</comment>
<evidence type="ECO:0000256" key="9">
    <source>
        <dbReference type="ARBA" id="ARBA00022771"/>
    </source>
</evidence>
<reference evidence="19 20" key="1">
    <citation type="submission" date="2008-02" db="EMBL/GenBank/DDBJ databases">
        <title>A 6x draft sequence assembly of the Pongo pygmaeus abelii genome.</title>
        <authorList>
            <person name="Wilson R.K."/>
            <person name="Mardis E."/>
        </authorList>
    </citation>
    <scope>NUCLEOTIDE SEQUENCE [LARGE SCALE GENOMIC DNA]</scope>
</reference>
<evidence type="ECO:0000256" key="17">
    <source>
        <dbReference type="SAM" id="MobiDB-lite"/>
    </source>
</evidence>
<evidence type="ECO:0000313" key="20">
    <source>
        <dbReference type="Proteomes" id="UP000001595"/>
    </source>
</evidence>
<dbReference type="PROSITE" id="PS50178">
    <property type="entry name" value="ZF_FYVE"/>
    <property type="match status" value="1"/>
</dbReference>
<dbReference type="Pfam" id="PF01363">
    <property type="entry name" value="FYVE"/>
    <property type="match status" value="1"/>
</dbReference>
<keyword evidence="12" id="KW-0472">Membrane</keyword>
<dbReference type="Proteomes" id="UP000001595">
    <property type="component" value="Chromosome 4"/>
</dbReference>
<evidence type="ECO:0000256" key="3">
    <source>
        <dbReference type="ARBA" id="ARBA00008755"/>
    </source>
</evidence>
<evidence type="ECO:0000256" key="11">
    <source>
        <dbReference type="ARBA" id="ARBA00022843"/>
    </source>
</evidence>
<evidence type="ECO:0000256" key="15">
    <source>
        <dbReference type="ARBA" id="ARBA00083237"/>
    </source>
</evidence>
<dbReference type="InterPro" id="IPR043269">
    <property type="entry name" value="FYVE_LST2"/>
</dbReference>
<reference evidence="19" key="2">
    <citation type="submission" date="2025-08" db="UniProtKB">
        <authorList>
            <consortium name="Ensembl"/>
        </authorList>
    </citation>
    <scope>IDENTIFICATION</scope>
</reference>
<keyword evidence="10" id="KW-0862">Zinc</keyword>
<keyword evidence="5" id="KW-0963">Cytoplasm</keyword>
<dbReference type="Gene3D" id="3.30.40.10">
    <property type="entry name" value="Zinc/RING finger domain, C3HC4 (zinc finger)"/>
    <property type="match status" value="1"/>
</dbReference>
<evidence type="ECO:0000256" key="6">
    <source>
        <dbReference type="ARBA" id="ARBA00022499"/>
    </source>
</evidence>
<proteinExistence type="inferred from homology"/>
<dbReference type="PANTHER" id="PTHR46465">
    <property type="entry name" value="LATERAL SIGNALING TARGET PROTEIN 2 HOMOLOG"/>
    <property type="match status" value="1"/>
</dbReference>
<dbReference type="PANTHER" id="PTHR46465:SF3">
    <property type="entry name" value="LATERAL SIGNALING TARGET PROTEIN 2 HOMOLOG"/>
    <property type="match status" value="1"/>
</dbReference>
<feature type="domain" description="FYVE-type" evidence="18">
    <location>
        <begin position="200"/>
        <end position="256"/>
    </location>
</feature>
<evidence type="ECO:0000256" key="4">
    <source>
        <dbReference type="ARBA" id="ARBA00019870"/>
    </source>
</evidence>
<dbReference type="InterPro" id="IPR017455">
    <property type="entry name" value="Znf_FYVE-rel"/>
</dbReference>
<keyword evidence="8" id="KW-0967">Endosome</keyword>
<evidence type="ECO:0000256" key="12">
    <source>
        <dbReference type="ARBA" id="ARBA00023136"/>
    </source>
</evidence>
<evidence type="ECO:0000256" key="5">
    <source>
        <dbReference type="ARBA" id="ARBA00022490"/>
    </source>
</evidence>
<keyword evidence="9 16" id="KW-0863">Zinc-finger</keyword>
<accession>A0A8I5UH57</accession>
<dbReference type="GO" id="GO:0008270">
    <property type="term" value="F:zinc ion binding"/>
    <property type="evidence" value="ECO:0007669"/>
    <property type="project" value="UniProtKB-KW"/>
</dbReference>
<organism evidence="19 20">
    <name type="scientific">Pongo abelii</name>
    <name type="common">Sumatran orangutan</name>
    <name type="synonym">Pongo pygmaeus abelii</name>
    <dbReference type="NCBI Taxonomy" id="9601"/>
    <lineage>
        <taxon>Eukaryota</taxon>
        <taxon>Metazoa</taxon>
        <taxon>Chordata</taxon>
        <taxon>Craniata</taxon>
        <taxon>Vertebrata</taxon>
        <taxon>Euteleostomi</taxon>
        <taxon>Mammalia</taxon>
        <taxon>Eutheria</taxon>
        <taxon>Euarchontoglires</taxon>
        <taxon>Primates</taxon>
        <taxon>Haplorrhini</taxon>
        <taxon>Catarrhini</taxon>
        <taxon>Hominidae</taxon>
        <taxon>Pongo</taxon>
    </lineage>
</organism>
<evidence type="ECO:0000313" key="19">
    <source>
        <dbReference type="Ensembl" id="ENSPPYP00000045102.1"/>
    </source>
</evidence>
<comment type="subcellular location">
    <subcellularLocation>
        <location evidence="2">Cytoplasm</location>
        <location evidence="2">Cytosol</location>
    </subcellularLocation>
    <subcellularLocation>
        <location evidence="1">Early endosome membrane</location>
    </subcellularLocation>
</comment>
<comment type="similarity">
    <text evidence="3">Belongs to the lst-2 family.</text>
</comment>
<sequence>MTLQGAGEERKQEDSSLFRRNQLTCCWKLLGLTPVQRPGSHGGVGTKAGSAPRVSSPGCCDEAPQASSSTAESCSSDKTESEAAPAATHAAPQATREKIRSRFHGSHDLIHRLFVCISGVADQLQTNYASDLRSILKTLFEVMATKPETDDKEKLRKVTQTLRSAALEDCALCQETLSSSELAAKTRDGDFEDPPEWVPDEACGFCTACKAPFTVIRRKHHCRSCGKIFCSRCSSHSAPLPRYGQVKPVRVCTHCYMFHVTPFYSDKAGL</sequence>